<protein>
    <submittedName>
        <fullName evidence="2">Uncharacterized protein</fullName>
    </submittedName>
</protein>
<dbReference type="AlphaFoldDB" id="A0A0L0FZW6"/>
<evidence type="ECO:0000313" key="3">
    <source>
        <dbReference type="Proteomes" id="UP000054560"/>
    </source>
</evidence>
<proteinExistence type="predicted"/>
<organism evidence="2 3">
    <name type="scientific">Sphaeroforma arctica JP610</name>
    <dbReference type="NCBI Taxonomy" id="667725"/>
    <lineage>
        <taxon>Eukaryota</taxon>
        <taxon>Ichthyosporea</taxon>
        <taxon>Ichthyophonida</taxon>
        <taxon>Sphaeroforma</taxon>
    </lineage>
</organism>
<feature type="compositionally biased region" description="Basic and acidic residues" evidence="1">
    <location>
        <begin position="15"/>
        <end position="30"/>
    </location>
</feature>
<evidence type="ECO:0000313" key="2">
    <source>
        <dbReference type="EMBL" id="KNC82365.1"/>
    </source>
</evidence>
<dbReference type="EMBL" id="KQ241934">
    <property type="protein sequence ID" value="KNC82365.1"/>
    <property type="molecule type" value="Genomic_DNA"/>
</dbReference>
<accession>A0A0L0FZW6</accession>
<keyword evidence="3" id="KW-1185">Reference proteome</keyword>
<dbReference type="GeneID" id="25905862"/>
<feature type="region of interest" description="Disordered" evidence="1">
    <location>
        <begin position="1"/>
        <end position="30"/>
    </location>
</feature>
<dbReference type="Proteomes" id="UP000054560">
    <property type="component" value="Unassembled WGS sequence"/>
</dbReference>
<name>A0A0L0FZW6_9EUKA</name>
<gene>
    <name evidence="2" type="ORF">SARC_05358</name>
</gene>
<evidence type="ECO:0000256" key="1">
    <source>
        <dbReference type="SAM" id="MobiDB-lite"/>
    </source>
</evidence>
<sequence length="125" mass="13883">MVTLSMVKSNKKKDRPTSVRGTEDATLTHDNTKKWTTEKCKVISRSVDAPLGGDIEALRQRCILLQKLQAVQLGSVLGLKIDDARKLCDQLDLTLGTKVDMVERIARTPNSRQEHDALLSALREG</sequence>
<dbReference type="RefSeq" id="XP_014156267.1">
    <property type="nucleotide sequence ID" value="XM_014300792.1"/>
</dbReference>
<reference evidence="2 3" key="1">
    <citation type="submission" date="2011-02" db="EMBL/GenBank/DDBJ databases">
        <title>The Genome Sequence of Sphaeroforma arctica JP610.</title>
        <authorList>
            <consortium name="The Broad Institute Genome Sequencing Platform"/>
            <person name="Russ C."/>
            <person name="Cuomo C."/>
            <person name="Young S.K."/>
            <person name="Zeng Q."/>
            <person name="Gargeya S."/>
            <person name="Alvarado L."/>
            <person name="Berlin A."/>
            <person name="Chapman S.B."/>
            <person name="Chen Z."/>
            <person name="Freedman E."/>
            <person name="Gellesch M."/>
            <person name="Goldberg J."/>
            <person name="Griggs A."/>
            <person name="Gujja S."/>
            <person name="Heilman E."/>
            <person name="Heiman D."/>
            <person name="Howarth C."/>
            <person name="Mehta T."/>
            <person name="Neiman D."/>
            <person name="Pearson M."/>
            <person name="Roberts A."/>
            <person name="Saif S."/>
            <person name="Shea T."/>
            <person name="Shenoy N."/>
            <person name="Sisk P."/>
            <person name="Stolte C."/>
            <person name="Sykes S."/>
            <person name="White J."/>
            <person name="Yandava C."/>
            <person name="Burger G."/>
            <person name="Gray M.W."/>
            <person name="Holland P.W.H."/>
            <person name="King N."/>
            <person name="Lang F.B.F."/>
            <person name="Roger A.J."/>
            <person name="Ruiz-Trillo I."/>
            <person name="Haas B."/>
            <person name="Nusbaum C."/>
            <person name="Birren B."/>
        </authorList>
    </citation>
    <scope>NUCLEOTIDE SEQUENCE [LARGE SCALE GENOMIC DNA]</scope>
    <source>
        <strain evidence="2 3">JP610</strain>
    </source>
</reference>